<dbReference type="AlphaFoldDB" id="A0A9P1FST3"/>
<reference evidence="3" key="2">
    <citation type="submission" date="2024-04" db="EMBL/GenBank/DDBJ databases">
        <authorList>
            <person name="Chen Y."/>
            <person name="Shah S."/>
            <person name="Dougan E. K."/>
            <person name="Thang M."/>
            <person name="Chan C."/>
        </authorList>
    </citation>
    <scope>NUCLEOTIDE SEQUENCE [LARGE SCALE GENOMIC DNA]</scope>
</reference>
<feature type="region of interest" description="Disordered" evidence="1">
    <location>
        <begin position="1"/>
        <end position="32"/>
    </location>
</feature>
<evidence type="ECO:0000313" key="3">
    <source>
        <dbReference type="EMBL" id="CAL1140231.1"/>
    </source>
</evidence>
<accession>A0A9P1FST3</accession>
<organism evidence="2">
    <name type="scientific">Cladocopium goreaui</name>
    <dbReference type="NCBI Taxonomy" id="2562237"/>
    <lineage>
        <taxon>Eukaryota</taxon>
        <taxon>Sar</taxon>
        <taxon>Alveolata</taxon>
        <taxon>Dinophyceae</taxon>
        <taxon>Suessiales</taxon>
        <taxon>Symbiodiniaceae</taxon>
        <taxon>Cladocopium</taxon>
    </lineage>
</organism>
<protein>
    <submittedName>
        <fullName evidence="2">Uncharacterized protein</fullName>
    </submittedName>
</protein>
<proteinExistence type="predicted"/>
<comment type="caution">
    <text evidence="2">The sequence shown here is derived from an EMBL/GenBank/DDBJ whole genome shotgun (WGS) entry which is preliminary data.</text>
</comment>
<keyword evidence="4" id="KW-1185">Reference proteome</keyword>
<gene>
    <name evidence="2" type="ORF">C1SCF055_LOCUS14173</name>
</gene>
<dbReference type="Proteomes" id="UP001152797">
    <property type="component" value="Unassembled WGS sequence"/>
</dbReference>
<sequence>MSLQRRLKEDEAKTPKVQPTKPRKSMATKAERTPQVLKDLENKVTALWRQGNRLRNEGRNKRYQLKQLAEQNVGRTNFQGVIARRNLLEKQHQELQKRYLTLVQNHGEALKKWQNEGGVVTAPPHHPMSSFTEELRTIGSSESRRLQDMPQQVQLACTGSDCATQSGLCDAFFNRGGVAQQLVDTLVSSFSYDLLPWESGDKICQQMAEICYMSLDAAETAIVQGVYDNTFTPPWVDQWCDGWADMANCDASTQCSSCSDLTSAVDYNTCEGCCQCLDDVIGYYARLKHSWSIPEAKCLGLARPGCGDDRQPVGKLGLLVNQGLDLTKLGFPVFTGAKFFRSYNVRKDAWIHYDEKLLGGEGACSMHVDVWQLIPEVCHDPECYQSEECSKQCFRPEATKEMCPSPFTWSFFKSTREWRPGMLATQSTCEVESCYPQPWIPTEAECKTVSHCESDCPYCETDQFWDWEMKKTMVGTYHDRRDEGTDLRNT</sequence>
<dbReference type="OrthoDB" id="10693073at2759"/>
<dbReference type="EMBL" id="CAMXCT030001113">
    <property type="protein sequence ID" value="CAL4774168.1"/>
    <property type="molecule type" value="Genomic_DNA"/>
</dbReference>
<dbReference type="EMBL" id="CAMXCT010001113">
    <property type="protein sequence ID" value="CAI3986856.1"/>
    <property type="molecule type" value="Genomic_DNA"/>
</dbReference>
<evidence type="ECO:0000313" key="2">
    <source>
        <dbReference type="EMBL" id="CAI3986856.1"/>
    </source>
</evidence>
<feature type="compositionally biased region" description="Basic and acidic residues" evidence="1">
    <location>
        <begin position="1"/>
        <end position="14"/>
    </location>
</feature>
<name>A0A9P1FST3_9DINO</name>
<evidence type="ECO:0000313" key="4">
    <source>
        <dbReference type="Proteomes" id="UP001152797"/>
    </source>
</evidence>
<evidence type="ECO:0000256" key="1">
    <source>
        <dbReference type="SAM" id="MobiDB-lite"/>
    </source>
</evidence>
<dbReference type="EMBL" id="CAMXCT020001113">
    <property type="protein sequence ID" value="CAL1140231.1"/>
    <property type="molecule type" value="Genomic_DNA"/>
</dbReference>
<reference evidence="2" key="1">
    <citation type="submission" date="2022-10" db="EMBL/GenBank/DDBJ databases">
        <authorList>
            <person name="Chen Y."/>
            <person name="Dougan E. K."/>
            <person name="Chan C."/>
            <person name="Rhodes N."/>
            <person name="Thang M."/>
        </authorList>
    </citation>
    <scope>NUCLEOTIDE SEQUENCE</scope>
</reference>